<accession>A0A1F5YD35</accession>
<comment type="caution">
    <text evidence="7">The sequence shown here is derived from an EMBL/GenBank/DDBJ whole genome shotgun (WGS) entry which is preliminary data.</text>
</comment>
<sequence>MPLRGRILGIDYGHRRVGLAISDPSGRIAFPFQTIDRRKSPASLEDQIASIVQNHDIGKVVVGLPLTERGEKGTRALEVESFITSLKRQIGCEVSSFDERFSSARAVKALHEMGERTGDDKGRVDQISATLILQSFLDRSNRDTC</sequence>
<dbReference type="InterPro" id="IPR006641">
    <property type="entry name" value="YqgF/RNaseH-like_dom"/>
</dbReference>
<evidence type="ECO:0000256" key="3">
    <source>
        <dbReference type="ARBA" id="ARBA00022722"/>
    </source>
</evidence>
<dbReference type="GO" id="GO:0004518">
    <property type="term" value="F:nuclease activity"/>
    <property type="evidence" value="ECO:0007669"/>
    <property type="project" value="UniProtKB-KW"/>
</dbReference>
<evidence type="ECO:0000259" key="6">
    <source>
        <dbReference type="SMART" id="SM00732"/>
    </source>
</evidence>
<dbReference type="EC" id="3.1.-.-" evidence="5"/>
<dbReference type="Gene3D" id="3.30.420.140">
    <property type="entry name" value="YqgF/RNase H-like domain"/>
    <property type="match status" value="1"/>
</dbReference>
<dbReference type="NCBIfam" id="TIGR00250">
    <property type="entry name" value="RNAse_H_YqgF"/>
    <property type="match status" value="1"/>
</dbReference>
<organism evidence="7 8">
    <name type="scientific">Candidatus Glassbacteria bacterium RBG_16_58_8</name>
    <dbReference type="NCBI Taxonomy" id="1817866"/>
    <lineage>
        <taxon>Bacteria</taxon>
        <taxon>Candidatus Glassiibacteriota</taxon>
    </lineage>
</organism>
<dbReference type="Proteomes" id="UP000179034">
    <property type="component" value="Unassembled WGS sequence"/>
</dbReference>
<dbReference type="InterPro" id="IPR005227">
    <property type="entry name" value="YqgF"/>
</dbReference>
<reference evidence="7 8" key="1">
    <citation type="journal article" date="2016" name="Nat. Commun.">
        <title>Thousands of microbial genomes shed light on interconnected biogeochemical processes in an aquifer system.</title>
        <authorList>
            <person name="Anantharaman K."/>
            <person name="Brown C.T."/>
            <person name="Hug L.A."/>
            <person name="Sharon I."/>
            <person name="Castelle C.J."/>
            <person name="Probst A.J."/>
            <person name="Thomas B.C."/>
            <person name="Singh A."/>
            <person name="Wilkins M.J."/>
            <person name="Karaoz U."/>
            <person name="Brodie E.L."/>
            <person name="Williams K.H."/>
            <person name="Hubbard S.S."/>
            <person name="Banfield J.F."/>
        </authorList>
    </citation>
    <scope>NUCLEOTIDE SEQUENCE [LARGE SCALE GENOMIC DNA]</scope>
</reference>
<keyword evidence="3 5" id="KW-0540">Nuclease</keyword>
<comment type="subcellular location">
    <subcellularLocation>
        <location evidence="5">Cytoplasm</location>
    </subcellularLocation>
</comment>
<comment type="similarity">
    <text evidence="5">Belongs to the YqgF HJR family.</text>
</comment>
<dbReference type="SUPFAM" id="SSF53098">
    <property type="entry name" value="Ribonuclease H-like"/>
    <property type="match status" value="1"/>
</dbReference>
<evidence type="ECO:0000256" key="5">
    <source>
        <dbReference type="HAMAP-Rule" id="MF_00651"/>
    </source>
</evidence>
<keyword evidence="1 5" id="KW-0963">Cytoplasm</keyword>
<keyword evidence="2 5" id="KW-0690">Ribosome biogenesis</keyword>
<proteinExistence type="inferred from homology"/>
<dbReference type="GO" id="GO:0016788">
    <property type="term" value="F:hydrolase activity, acting on ester bonds"/>
    <property type="evidence" value="ECO:0007669"/>
    <property type="project" value="UniProtKB-UniRule"/>
</dbReference>
<keyword evidence="4 5" id="KW-0378">Hydrolase</keyword>
<dbReference type="GO" id="GO:0005829">
    <property type="term" value="C:cytosol"/>
    <property type="evidence" value="ECO:0007669"/>
    <property type="project" value="TreeGrafter"/>
</dbReference>
<dbReference type="Pfam" id="PF03652">
    <property type="entry name" value="RuvX"/>
    <property type="match status" value="1"/>
</dbReference>
<dbReference type="PANTHER" id="PTHR33317:SF4">
    <property type="entry name" value="POLYNUCLEOTIDYL TRANSFERASE, RIBONUCLEASE H-LIKE SUPERFAMILY PROTEIN"/>
    <property type="match status" value="1"/>
</dbReference>
<dbReference type="AlphaFoldDB" id="A0A1F5YD35"/>
<dbReference type="PANTHER" id="PTHR33317">
    <property type="entry name" value="POLYNUCLEOTIDYL TRANSFERASE, RIBONUCLEASE H-LIKE SUPERFAMILY PROTEIN"/>
    <property type="match status" value="1"/>
</dbReference>
<evidence type="ECO:0000256" key="1">
    <source>
        <dbReference type="ARBA" id="ARBA00022490"/>
    </source>
</evidence>
<dbReference type="GO" id="GO:0000967">
    <property type="term" value="P:rRNA 5'-end processing"/>
    <property type="evidence" value="ECO:0007669"/>
    <property type="project" value="UniProtKB-UniRule"/>
</dbReference>
<protein>
    <recommendedName>
        <fullName evidence="5">Putative pre-16S rRNA nuclease</fullName>
        <ecNumber evidence="5">3.1.-.-</ecNumber>
    </recommendedName>
</protein>
<evidence type="ECO:0000256" key="2">
    <source>
        <dbReference type="ARBA" id="ARBA00022517"/>
    </source>
</evidence>
<dbReference type="EMBL" id="MFIW01000010">
    <property type="protein sequence ID" value="OGF98095.1"/>
    <property type="molecule type" value="Genomic_DNA"/>
</dbReference>
<dbReference type="HAMAP" id="MF_00651">
    <property type="entry name" value="Nuclease_YqgF"/>
    <property type="match status" value="1"/>
</dbReference>
<dbReference type="CDD" id="cd16964">
    <property type="entry name" value="YqgF"/>
    <property type="match status" value="1"/>
</dbReference>
<evidence type="ECO:0000313" key="8">
    <source>
        <dbReference type="Proteomes" id="UP000179034"/>
    </source>
</evidence>
<evidence type="ECO:0000256" key="4">
    <source>
        <dbReference type="ARBA" id="ARBA00022801"/>
    </source>
</evidence>
<feature type="domain" description="YqgF/RNase H-like" evidence="6">
    <location>
        <begin position="5"/>
        <end position="106"/>
    </location>
</feature>
<dbReference type="InterPro" id="IPR037027">
    <property type="entry name" value="YqgF/RNaseH-like_dom_sf"/>
</dbReference>
<gene>
    <name evidence="7" type="ORF">A2Z06_01775</name>
</gene>
<evidence type="ECO:0000313" key="7">
    <source>
        <dbReference type="EMBL" id="OGF98095.1"/>
    </source>
</evidence>
<dbReference type="SMART" id="SM00732">
    <property type="entry name" value="YqgFc"/>
    <property type="match status" value="1"/>
</dbReference>
<dbReference type="InterPro" id="IPR012337">
    <property type="entry name" value="RNaseH-like_sf"/>
</dbReference>
<comment type="function">
    <text evidence="5">Could be a nuclease involved in processing of the 5'-end of pre-16S rRNA.</text>
</comment>
<name>A0A1F5YD35_9BACT</name>